<evidence type="ECO:0000256" key="6">
    <source>
        <dbReference type="ARBA" id="ARBA00022842"/>
    </source>
</evidence>
<evidence type="ECO:0000256" key="7">
    <source>
        <dbReference type="RuleBase" id="RU003953"/>
    </source>
</evidence>
<keyword evidence="2 7" id="KW-0808">Transferase</keyword>
<keyword evidence="5" id="KW-0479">Metal-binding</keyword>
<evidence type="ECO:0000259" key="8">
    <source>
        <dbReference type="Pfam" id="PF01743"/>
    </source>
</evidence>
<evidence type="ECO:0000256" key="2">
    <source>
        <dbReference type="ARBA" id="ARBA00022679"/>
    </source>
</evidence>
<dbReference type="Gene3D" id="3.30.460.10">
    <property type="entry name" value="Beta Polymerase, domain 2"/>
    <property type="match status" value="1"/>
</dbReference>
<dbReference type="SUPFAM" id="SSF81301">
    <property type="entry name" value="Nucleotidyltransferase"/>
    <property type="match status" value="1"/>
</dbReference>
<gene>
    <name evidence="9" type="ORF">FHS82_001549</name>
</gene>
<proteinExistence type="inferred from homology"/>
<protein>
    <submittedName>
        <fullName evidence="9">tRNA nucleotidyltransferase/poly(A) polymerase</fullName>
    </submittedName>
</protein>
<keyword evidence="3" id="KW-0819">tRNA processing</keyword>
<keyword evidence="7" id="KW-0694">RNA-binding</keyword>
<dbReference type="CDD" id="cd05398">
    <property type="entry name" value="NT_ClassII-CCAase"/>
    <property type="match status" value="1"/>
</dbReference>
<organism evidence="9 10">
    <name type="scientific">Pseudochelatococcus lubricantis</name>
    <dbReference type="NCBI Taxonomy" id="1538102"/>
    <lineage>
        <taxon>Bacteria</taxon>
        <taxon>Pseudomonadati</taxon>
        <taxon>Pseudomonadota</taxon>
        <taxon>Alphaproteobacteria</taxon>
        <taxon>Hyphomicrobiales</taxon>
        <taxon>Chelatococcaceae</taxon>
        <taxon>Pseudochelatococcus</taxon>
    </lineage>
</organism>
<dbReference type="InterPro" id="IPR050264">
    <property type="entry name" value="Bact_CCA-adding_enz_type3_sf"/>
</dbReference>
<comment type="similarity">
    <text evidence="7">Belongs to the tRNA nucleotidyltransferase/poly(A) polymerase family.</text>
</comment>
<keyword evidence="6" id="KW-0460">Magnesium</keyword>
<dbReference type="RefSeq" id="WP_166950598.1">
    <property type="nucleotide sequence ID" value="NZ_JAASQI010000003.1"/>
</dbReference>
<dbReference type="SUPFAM" id="SSF81891">
    <property type="entry name" value="Poly A polymerase C-terminal region-like"/>
    <property type="match status" value="1"/>
</dbReference>
<dbReference type="InterPro" id="IPR043519">
    <property type="entry name" value="NT_sf"/>
</dbReference>
<keyword evidence="4" id="KW-0548">Nucleotidyltransferase</keyword>
<dbReference type="Pfam" id="PF01743">
    <property type="entry name" value="PolyA_pol"/>
    <property type="match status" value="1"/>
</dbReference>
<evidence type="ECO:0000256" key="4">
    <source>
        <dbReference type="ARBA" id="ARBA00022695"/>
    </source>
</evidence>
<dbReference type="InterPro" id="IPR002646">
    <property type="entry name" value="PolA_pol_head_dom"/>
</dbReference>
<accession>A0ABX0UXS9</accession>
<dbReference type="EMBL" id="JAASQI010000003">
    <property type="protein sequence ID" value="NIJ57713.1"/>
    <property type="molecule type" value="Genomic_DNA"/>
</dbReference>
<comment type="cofactor">
    <cofactor evidence="1">
        <name>Mg(2+)</name>
        <dbReference type="ChEBI" id="CHEBI:18420"/>
    </cofactor>
</comment>
<evidence type="ECO:0000256" key="5">
    <source>
        <dbReference type="ARBA" id="ARBA00022723"/>
    </source>
</evidence>
<name>A0ABX0UXS9_9HYPH</name>
<comment type="caution">
    <text evidence="9">The sequence shown here is derived from an EMBL/GenBank/DDBJ whole genome shotgun (WGS) entry which is preliminary data.</text>
</comment>
<evidence type="ECO:0000313" key="9">
    <source>
        <dbReference type="EMBL" id="NIJ57713.1"/>
    </source>
</evidence>
<feature type="domain" description="Poly A polymerase head" evidence="8">
    <location>
        <begin position="31"/>
        <end position="152"/>
    </location>
</feature>
<evidence type="ECO:0000256" key="3">
    <source>
        <dbReference type="ARBA" id="ARBA00022694"/>
    </source>
</evidence>
<sequence>MSLPQCVRDLLGDAVLRRVLAAVDAEGADTRVVGGAVRNALLGVPVKDIDCATTAHPRDVMRLARAAGLKAVPTGIEHGTVTVVADGRPFEITTLRRDVETDGRHAEVAFGTDFGEDAQRRDFTINALYLDKSGRIHDFTGGLADIEARRVRFIGDATTRIREDFLRILRFFRFSAEYGAAVLDADGFAACIRERAGLFRLSRERVRAELLRILVARRAAAVVTALSDAGLLSMMTGGVAELGRFARVCGQSEDATLRLLALSVSVAEDADRLRERLRLSNDEHERLSKAAALIAHLHGRPEALDTRTLRRLVVLHGVAAVADALAIVDGEPRPRVEEAARALLASFAKGEEAVPRFPLTGKHVAAAGVPPGPRMGQVLERAKALWLAADCPADKPQLAALLRLAVGEVSGEGGGCADGAPVEILR</sequence>
<evidence type="ECO:0000313" key="10">
    <source>
        <dbReference type="Proteomes" id="UP001429580"/>
    </source>
</evidence>
<dbReference type="PANTHER" id="PTHR46173">
    <property type="entry name" value="CCA TRNA NUCLEOTIDYLTRANSFERASE 1, MITOCHONDRIAL"/>
    <property type="match status" value="1"/>
</dbReference>
<keyword evidence="10" id="KW-1185">Reference proteome</keyword>
<dbReference type="PANTHER" id="PTHR46173:SF1">
    <property type="entry name" value="CCA TRNA NUCLEOTIDYLTRANSFERASE 1, MITOCHONDRIAL"/>
    <property type="match status" value="1"/>
</dbReference>
<dbReference type="Gene3D" id="1.10.3090.10">
    <property type="entry name" value="cca-adding enzyme, domain 2"/>
    <property type="match status" value="1"/>
</dbReference>
<dbReference type="Proteomes" id="UP001429580">
    <property type="component" value="Unassembled WGS sequence"/>
</dbReference>
<evidence type="ECO:0000256" key="1">
    <source>
        <dbReference type="ARBA" id="ARBA00001946"/>
    </source>
</evidence>
<reference evidence="9 10" key="1">
    <citation type="submission" date="2020-03" db="EMBL/GenBank/DDBJ databases">
        <title>Genomic Encyclopedia of Type Strains, Phase IV (KMG-IV): sequencing the most valuable type-strain genomes for metagenomic binning, comparative biology and taxonomic classification.</title>
        <authorList>
            <person name="Goeker M."/>
        </authorList>
    </citation>
    <scope>NUCLEOTIDE SEQUENCE [LARGE SCALE GENOMIC DNA]</scope>
    <source>
        <strain evidence="9 10">DSM 103870</strain>
    </source>
</reference>